<proteinExistence type="predicted"/>
<protein>
    <submittedName>
        <fullName evidence="1">Uncharacterized protein</fullName>
    </submittedName>
</protein>
<dbReference type="AlphaFoldDB" id="A0A9Q0VVR5"/>
<reference evidence="1" key="2">
    <citation type="journal article" date="2023" name="Int. J. Mol. Sci.">
        <title>De Novo Assembly and Annotation of 11 Diverse Shrub Willow (Salix) Genomes Reveals Novel Gene Organization in Sex-Linked Regions.</title>
        <authorList>
            <person name="Hyden B."/>
            <person name="Feng K."/>
            <person name="Yates T.B."/>
            <person name="Jawdy S."/>
            <person name="Cereghino C."/>
            <person name="Smart L.B."/>
            <person name="Muchero W."/>
        </authorList>
    </citation>
    <scope>NUCLEOTIDE SEQUENCE</scope>
    <source>
        <tissue evidence="1">Shoot tip</tissue>
    </source>
</reference>
<organism evidence="1 2">
    <name type="scientific">Salix purpurea</name>
    <name type="common">Purple osier willow</name>
    <dbReference type="NCBI Taxonomy" id="77065"/>
    <lineage>
        <taxon>Eukaryota</taxon>
        <taxon>Viridiplantae</taxon>
        <taxon>Streptophyta</taxon>
        <taxon>Embryophyta</taxon>
        <taxon>Tracheophyta</taxon>
        <taxon>Spermatophyta</taxon>
        <taxon>Magnoliopsida</taxon>
        <taxon>eudicotyledons</taxon>
        <taxon>Gunneridae</taxon>
        <taxon>Pentapetalae</taxon>
        <taxon>rosids</taxon>
        <taxon>fabids</taxon>
        <taxon>Malpighiales</taxon>
        <taxon>Salicaceae</taxon>
        <taxon>Saliceae</taxon>
        <taxon>Salix</taxon>
    </lineage>
</organism>
<sequence length="69" mass="7891">MALTRSSRLKSSHSKPIHGEEFKASILGSPWKDTQGVFWNGALHWLGKQENSCFEHLRKLLVQLWQATS</sequence>
<dbReference type="EMBL" id="JAPFFK010000007">
    <property type="protein sequence ID" value="KAJ6754598.1"/>
    <property type="molecule type" value="Genomic_DNA"/>
</dbReference>
<dbReference type="Proteomes" id="UP001151532">
    <property type="component" value="Chromosome 16"/>
</dbReference>
<accession>A0A9Q0VVR5</accession>
<keyword evidence="2" id="KW-1185">Reference proteome</keyword>
<comment type="caution">
    <text evidence="1">The sequence shown here is derived from an EMBL/GenBank/DDBJ whole genome shotgun (WGS) entry which is preliminary data.</text>
</comment>
<evidence type="ECO:0000313" key="2">
    <source>
        <dbReference type="Proteomes" id="UP001151532"/>
    </source>
</evidence>
<reference evidence="1" key="1">
    <citation type="submission" date="2022-11" db="EMBL/GenBank/DDBJ databases">
        <authorList>
            <person name="Hyden B.L."/>
            <person name="Feng K."/>
            <person name="Yates T."/>
            <person name="Jawdy S."/>
            <person name="Smart L.B."/>
            <person name="Muchero W."/>
        </authorList>
    </citation>
    <scope>NUCLEOTIDE SEQUENCE</scope>
    <source>
        <tissue evidence="1">Shoot tip</tissue>
    </source>
</reference>
<name>A0A9Q0VVR5_SALPP</name>
<gene>
    <name evidence="1" type="ORF">OIU79_027248</name>
</gene>
<evidence type="ECO:0000313" key="1">
    <source>
        <dbReference type="EMBL" id="KAJ6754598.1"/>
    </source>
</evidence>